<accession>A0AAV0KNZ9</accession>
<evidence type="ECO:0000256" key="2">
    <source>
        <dbReference type="SAM" id="MobiDB-lite"/>
    </source>
</evidence>
<proteinExistence type="predicted"/>
<sequence>PHRLTTTILNKSFQHLLLFVFFQWWRRRRPPQPSGRSNSHSKSSSIPSTSPPSSCPPTSYPPPPLLSPRSPPPSRARSPSSNPSSGKPGPCSSEDCPSALPPTSIRSSRPSVSRSCLTSAGRGSANVVVGRVFTANDAPPHQKISFHHEMAHIPKYPSKVFFFCEVEPGGRGETPIVLSHVVYERMKVEFPEFVERLEEKGLIYTRIAGDEDDPSSTIGRGWKSTFLTDDKAVAEERAEKVGVRLEWREGEIGGGAKTVMGPIPGVKLDEARNRKTWFNMMVDAYMCWDDALNDRKKAVTFGTVATCRRRPSAAARGYFKRRASPFLGRKATSCCSITAPCFTLAIRLTLLEESLLPSASSQMSEERKINVSSY</sequence>
<evidence type="ECO:0000256" key="1">
    <source>
        <dbReference type="ARBA" id="ARBA00023002"/>
    </source>
</evidence>
<comment type="caution">
    <text evidence="4">The sequence shown here is derived from an EMBL/GenBank/DDBJ whole genome shotgun (WGS) entry which is preliminary data.</text>
</comment>
<dbReference type="PANTHER" id="PTHR10696:SF21">
    <property type="entry name" value="TAUD_TFDA-LIKE DOMAIN-CONTAINING PROTEIN"/>
    <property type="match status" value="1"/>
</dbReference>
<keyword evidence="5" id="KW-1185">Reference proteome</keyword>
<feature type="compositionally biased region" description="Low complexity" evidence="2">
    <location>
        <begin position="75"/>
        <end position="93"/>
    </location>
</feature>
<dbReference type="GO" id="GO:0016491">
    <property type="term" value="F:oxidoreductase activity"/>
    <property type="evidence" value="ECO:0007669"/>
    <property type="project" value="UniProtKB-KW"/>
</dbReference>
<feature type="compositionally biased region" description="Low complexity" evidence="2">
    <location>
        <begin position="34"/>
        <end position="48"/>
    </location>
</feature>
<organism evidence="4 5">
    <name type="scientific">Linum tenue</name>
    <dbReference type="NCBI Taxonomy" id="586396"/>
    <lineage>
        <taxon>Eukaryota</taxon>
        <taxon>Viridiplantae</taxon>
        <taxon>Streptophyta</taxon>
        <taxon>Embryophyta</taxon>
        <taxon>Tracheophyta</taxon>
        <taxon>Spermatophyta</taxon>
        <taxon>Magnoliopsida</taxon>
        <taxon>eudicotyledons</taxon>
        <taxon>Gunneridae</taxon>
        <taxon>Pentapetalae</taxon>
        <taxon>rosids</taxon>
        <taxon>fabids</taxon>
        <taxon>Malpighiales</taxon>
        <taxon>Linaceae</taxon>
        <taxon>Linum</taxon>
    </lineage>
</organism>
<name>A0AAV0KNZ9_9ROSI</name>
<dbReference type="Gene3D" id="3.60.130.10">
    <property type="entry name" value="Clavaminate synthase-like"/>
    <property type="match status" value="1"/>
</dbReference>
<feature type="domain" description="TauD/TfdA-like" evidence="3">
    <location>
        <begin position="130"/>
        <end position="208"/>
    </location>
</feature>
<dbReference type="Pfam" id="PF02668">
    <property type="entry name" value="TauD"/>
    <property type="match status" value="1"/>
</dbReference>
<dbReference type="SUPFAM" id="SSF51197">
    <property type="entry name" value="Clavaminate synthase-like"/>
    <property type="match status" value="1"/>
</dbReference>
<dbReference type="InterPro" id="IPR050411">
    <property type="entry name" value="AlphaKG_dependent_hydroxylases"/>
</dbReference>
<feature type="compositionally biased region" description="Low complexity" evidence="2">
    <location>
        <begin position="101"/>
        <end position="115"/>
    </location>
</feature>
<reference evidence="4" key="1">
    <citation type="submission" date="2022-08" db="EMBL/GenBank/DDBJ databases">
        <authorList>
            <person name="Gutierrez-Valencia J."/>
        </authorList>
    </citation>
    <scope>NUCLEOTIDE SEQUENCE</scope>
</reference>
<feature type="region of interest" description="Disordered" evidence="2">
    <location>
        <begin position="30"/>
        <end position="120"/>
    </location>
</feature>
<evidence type="ECO:0000313" key="5">
    <source>
        <dbReference type="Proteomes" id="UP001154282"/>
    </source>
</evidence>
<dbReference type="EMBL" id="CAMGYJ010000005">
    <property type="protein sequence ID" value="CAI0423422.1"/>
    <property type="molecule type" value="Genomic_DNA"/>
</dbReference>
<gene>
    <name evidence="4" type="ORF">LITE_LOCUS19513</name>
</gene>
<evidence type="ECO:0000259" key="3">
    <source>
        <dbReference type="Pfam" id="PF02668"/>
    </source>
</evidence>
<feature type="compositionally biased region" description="Pro residues" evidence="2">
    <location>
        <begin position="49"/>
        <end position="74"/>
    </location>
</feature>
<protein>
    <recommendedName>
        <fullName evidence="3">TauD/TfdA-like domain-containing protein</fullName>
    </recommendedName>
</protein>
<feature type="non-terminal residue" evidence="4">
    <location>
        <position position="1"/>
    </location>
</feature>
<dbReference type="PANTHER" id="PTHR10696">
    <property type="entry name" value="GAMMA-BUTYROBETAINE HYDROXYLASE-RELATED"/>
    <property type="match status" value="1"/>
</dbReference>
<dbReference type="InterPro" id="IPR003819">
    <property type="entry name" value="TauD/TfdA-like"/>
</dbReference>
<dbReference type="AlphaFoldDB" id="A0AAV0KNZ9"/>
<keyword evidence="1" id="KW-0560">Oxidoreductase</keyword>
<dbReference type="InterPro" id="IPR042098">
    <property type="entry name" value="TauD-like_sf"/>
</dbReference>
<dbReference type="Proteomes" id="UP001154282">
    <property type="component" value="Unassembled WGS sequence"/>
</dbReference>
<evidence type="ECO:0000313" key="4">
    <source>
        <dbReference type="EMBL" id="CAI0423422.1"/>
    </source>
</evidence>